<feature type="transmembrane region" description="Helical" evidence="1">
    <location>
        <begin position="409"/>
        <end position="429"/>
    </location>
</feature>
<evidence type="ECO:0000313" key="5">
    <source>
        <dbReference type="Proteomes" id="UP000294914"/>
    </source>
</evidence>
<feature type="transmembrane region" description="Helical" evidence="1">
    <location>
        <begin position="349"/>
        <end position="369"/>
    </location>
</feature>
<dbReference type="Pfam" id="PF02308">
    <property type="entry name" value="MgtC"/>
    <property type="match status" value="1"/>
</dbReference>
<dbReference type="Proteomes" id="UP000294914">
    <property type="component" value="Unassembled WGS sequence"/>
</dbReference>
<evidence type="ECO:0000256" key="1">
    <source>
        <dbReference type="SAM" id="Phobius"/>
    </source>
</evidence>
<feature type="transmembrane region" description="Helical" evidence="1">
    <location>
        <begin position="22"/>
        <end position="41"/>
    </location>
</feature>
<feature type="transmembrane region" description="Helical" evidence="1">
    <location>
        <begin position="77"/>
        <end position="98"/>
    </location>
</feature>
<comment type="caution">
    <text evidence="4">The sequence shown here is derived from an EMBL/GenBank/DDBJ whole genome shotgun (WGS) entry which is preliminary data.</text>
</comment>
<feature type="transmembrane region" description="Helical" evidence="1">
    <location>
        <begin position="322"/>
        <end position="343"/>
    </location>
</feature>
<keyword evidence="1" id="KW-1133">Transmembrane helix</keyword>
<name>A0A4R8IQS1_9GAMM</name>
<feature type="transmembrane region" description="Helical" evidence="1">
    <location>
        <begin position="160"/>
        <end position="178"/>
    </location>
</feature>
<sequence length="430" mass="45546">MVSAARIKLLVTNMTNVMLETFAQLGIAIAIGLIIGLERGWRGREVEEGMRVAGLRTFGLIGLLGGLWGLLGDELGIGLLGFAFGSLAALLIVGHALAVKQTNDFGITTIIAALITFALGALAVSGFLHVAAAGAIVTALILSLKSLLHGWLRLIEYDELSAILKLALIWIVILPLLPDQGYGPWQAINPYQIWWMVVLIAGISFAGYMAIKTVGSHKGLLITGFLGGLVSSTAATINLSKLAQKKARITVICAAILLAETIMFPRMLLEITVVNRALLVPALLPILLMTAVMLIGVIVIWQRKAASGEAELPVTNPFQIKMALQFGLLLALVMFLAQAFMAWLGDAGIYLVALISGIADVDAITLSLASMARSDLAPETAVRGIVIAAIANTLFKTALALVIAGRQMLWRLLPVALIACMAGGASLFWL</sequence>
<evidence type="ECO:0000259" key="2">
    <source>
        <dbReference type="Pfam" id="PF02308"/>
    </source>
</evidence>
<gene>
    <name evidence="4" type="ORF">EDC23_1312</name>
</gene>
<dbReference type="InterPro" id="IPR025105">
    <property type="entry name" value="DUF4010"/>
</dbReference>
<feature type="domain" description="MgtC/SapB/SrpB/YhiD N-terminal" evidence="2">
    <location>
        <begin position="25"/>
        <end position="149"/>
    </location>
</feature>
<protein>
    <submittedName>
        <fullName evidence="4">Uncharacterized membrane protein (DUF4010 family)</fullName>
    </submittedName>
</protein>
<feature type="transmembrane region" description="Helical" evidence="1">
    <location>
        <begin position="193"/>
        <end position="211"/>
    </location>
</feature>
<feature type="transmembrane region" description="Helical" evidence="1">
    <location>
        <begin position="280"/>
        <end position="301"/>
    </location>
</feature>
<reference evidence="4 5" key="1">
    <citation type="submission" date="2019-03" db="EMBL/GenBank/DDBJ databases">
        <title>Genomic Encyclopedia of Type Strains, Phase IV (KMG-IV): sequencing the most valuable type-strain genomes for metagenomic binning, comparative biology and taxonomic classification.</title>
        <authorList>
            <person name="Goeker M."/>
        </authorList>
    </citation>
    <scope>NUCLEOTIDE SEQUENCE [LARGE SCALE GENOMIC DNA]</scope>
    <source>
        <strain evidence="4 5">DSM 16326</strain>
    </source>
</reference>
<proteinExistence type="predicted"/>
<feature type="transmembrane region" description="Helical" evidence="1">
    <location>
        <begin position="105"/>
        <end position="124"/>
    </location>
</feature>
<dbReference type="Pfam" id="PF13194">
    <property type="entry name" value="DUF4010"/>
    <property type="match status" value="1"/>
</dbReference>
<feature type="transmembrane region" description="Helical" evidence="1">
    <location>
        <begin position="249"/>
        <end position="268"/>
    </location>
</feature>
<dbReference type="PANTHER" id="PTHR39084">
    <property type="entry name" value="MEMBRANE PROTEIN-RELATED"/>
    <property type="match status" value="1"/>
</dbReference>
<accession>A0A4R8IQS1</accession>
<keyword evidence="5" id="KW-1185">Reference proteome</keyword>
<evidence type="ECO:0000259" key="3">
    <source>
        <dbReference type="Pfam" id="PF13194"/>
    </source>
</evidence>
<keyword evidence="1" id="KW-0472">Membrane</keyword>
<organism evidence="4 5">
    <name type="scientific">Thiohalophilus thiocyanatoxydans</name>
    <dbReference type="NCBI Taxonomy" id="381308"/>
    <lineage>
        <taxon>Bacteria</taxon>
        <taxon>Pseudomonadati</taxon>
        <taxon>Pseudomonadota</taxon>
        <taxon>Gammaproteobacteria</taxon>
        <taxon>Thiohalomonadales</taxon>
        <taxon>Thiohalophilaceae</taxon>
        <taxon>Thiohalophilus</taxon>
    </lineage>
</organism>
<feature type="transmembrane region" description="Helical" evidence="1">
    <location>
        <begin position="53"/>
        <end position="71"/>
    </location>
</feature>
<feature type="transmembrane region" description="Helical" evidence="1">
    <location>
        <begin position="130"/>
        <end position="148"/>
    </location>
</feature>
<feature type="transmembrane region" description="Helical" evidence="1">
    <location>
        <begin position="381"/>
        <end position="403"/>
    </location>
</feature>
<keyword evidence="1" id="KW-0812">Transmembrane</keyword>
<dbReference type="EMBL" id="SOQX01000002">
    <property type="protein sequence ID" value="TDY02928.1"/>
    <property type="molecule type" value="Genomic_DNA"/>
</dbReference>
<evidence type="ECO:0000313" key="4">
    <source>
        <dbReference type="EMBL" id="TDY02928.1"/>
    </source>
</evidence>
<dbReference type="InterPro" id="IPR049177">
    <property type="entry name" value="MgtC_SapB_SrpB_YhiD_N"/>
</dbReference>
<dbReference type="PANTHER" id="PTHR39084:SF1">
    <property type="entry name" value="DUF4010 DOMAIN-CONTAINING PROTEIN"/>
    <property type="match status" value="1"/>
</dbReference>
<feature type="domain" description="DUF4010" evidence="3">
    <location>
        <begin position="198"/>
        <end position="403"/>
    </location>
</feature>
<dbReference type="AlphaFoldDB" id="A0A4R8IQS1"/>